<dbReference type="PANTHER" id="PTHR23517:SF3">
    <property type="entry name" value="INTEGRAL MEMBRANE TRANSPORT PROTEIN"/>
    <property type="match status" value="1"/>
</dbReference>
<feature type="transmembrane region" description="Helical" evidence="7">
    <location>
        <begin position="15"/>
        <end position="34"/>
    </location>
</feature>
<keyword evidence="4 7" id="KW-0812">Transmembrane</keyword>
<dbReference type="InterPro" id="IPR050171">
    <property type="entry name" value="MFS_Transporters"/>
</dbReference>
<dbReference type="CDD" id="cd17325">
    <property type="entry name" value="MFS_MdtG_SLC18_like"/>
    <property type="match status" value="1"/>
</dbReference>
<keyword evidence="3" id="KW-1003">Cell membrane</keyword>
<evidence type="ECO:0000256" key="2">
    <source>
        <dbReference type="ARBA" id="ARBA00022448"/>
    </source>
</evidence>
<dbReference type="PROSITE" id="PS50850">
    <property type="entry name" value="MFS"/>
    <property type="match status" value="1"/>
</dbReference>
<evidence type="ECO:0000256" key="7">
    <source>
        <dbReference type="SAM" id="Phobius"/>
    </source>
</evidence>
<feature type="domain" description="Major facilitator superfamily (MFS) profile" evidence="8">
    <location>
        <begin position="14"/>
        <end position="410"/>
    </location>
</feature>
<dbReference type="SUPFAM" id="SSF103473">
    <property type="entry name" value="MFS general substrate transporter"/>
    <property type="match status" value="1"/>
</dbReference>
<comment type="subcellular location">
    <subcellularLocation>
        <location evidence="1">Cell membrane</location>
        <topology evidence="1">Multi-pass membrane protein</topology>
    </subcellularLocation>
</comment>
<dbReference type="AlphaFoldDB" id="A0A126SXM7"/>
<feature type="transmembrane region" description="Helical" evidence="7">
    <location>
        <begin position="54"/>
        <end position="73"/>
    </location>
</feature>
<keyword evidence="5 7" id="KW-1133">Transmembrane helix</keyword>
<evidence type="ECO:0000256" key="6">
    <source>
        <dbReference type="ARBA" id="ARBA00023136"/>
    </source>
</evidence>
<feature type="transmembrane region" description="Helical" evidence="7">
    <location>
        <begin position="108"/>
        <end position="129"/>
    </location>
</feature>
<dbReference type="PANTHER" id="PTHR23517">
    <property type="entry name" value="RESISTANCE PROTEIN MDTM, PUTATIVE-RELATED-RELATED"/>
    <property type="match status" value="1"/>
</dbReference>
<evidence type="ECO:0000256" key="3">
    <source>
        <dbReference type="ARBA" id="ARBA00022475"/>
    </source>
</evidence>
<feature type="transmembrane region" description="Helical" evidence="7">
    <location>
        <begin position="298"/>
        <end position="316"/>
    </location>
</feature>
<dbReference type="GO" id="GO:0005886">
    <property type="term" value="C:plasma membrane"/>
    <property type="evidence" value="ECO:0007669"/>
    <property type="project" value="UniProtKB-SubCell"/>
</dbReference>
<evidence type="ECO:0000256" key="1">
    <source>
        <dbReference type="ARBA" id="ARBA00004651"/>
    </source>
</evidence>
<sequence>MEPAAGIRLGLRENLSQFALLVLVNAFVGAMVGLERSILPTIAEQEFQLAARTAILSFIVVFGVTKALTNYFAGRLSDRFGRKHVLVAGWLVAAPVPFLLMWAPDWNWVLAANVLLGVSQGLTWSTTVIMKIDLVGPKQRGLAMGVNEFAGYLAVAASALATGWIAARYGLRPEPFYLGVGYVAIGFLLSIWAVRETRHHVAHEVRIHHAGIEAPGFSQREIFRRASLGDRNLSSVSQAGLVNNLNDGMAWGLFPLFFAAAGMSLRQIGTLAAIYPAVWGIGQLFTGAWSDRIGRKGLIVWGMWIQAGGIAVTATVPSFAGFAAGGVLLGLGTAMVYPTLLATIGDVAHPSWRASAVGVYRLWRDLGYAVGALLAGITADLFGLAPALWLIAALTALSGLIAAGRMSETLAKGTT</sequence>
<feature type="transmembrane region" description="Helical" evidence="7">
    <location>
        <begin position="149"/>
        <end position="170"/>
    </location>
</feature>
<protein>
    <submittedName>
        <fullName evidence="9">Major facilitator superfamily MFS_1</fullName>
    </submittedName>
</protein>
<evidence type="ECO:0000256" key="4">
    <source>
        <dbReference type="ARBA" id="ARBA00022692"/>
    </source>
</evidence>
<dbReference type="InterPro" id="IPR020846">
    <property type="entry name" value="MFS_dom"/>
</dbReference>
<dbReference type="InterPro" id="IPR005829">
    <property type="entry name" value="Sugar_transporter_CS"/>
</dbReference>
<keyword evidence="6 7" id="KW-0472">Membrane</keyword>
<dbReference type="Pfam" id="PF07690">
    <property type="entry name" value="MFS_1"/>
    <property type="match status" value="2"/>
</dbReference>
<feature type="transmembrane region" description="Helical" evidence="7">
    <location>
        <begin position="85"/>
        <end position="102"/>
    </location>
</feature>
<reference evidence="9" key="1">
    <citation type="journal article" date="2016" name="Appl. Environ. Microbiol.">
        <title>Functional Metagenomics of a Biostimulated Petroleum-Contaminated Soil Reveals an Extraordinary Diversity of Extradiol Dioxygenases.</title>
        <authorList>
            <person name="Terron-Gonzalez L."/>
            <person name="Martin-Cabello G."/>
            <person name="Ferrer M."/>
            <person name="Santero E."/>
        </authorList>
    </citation>
    <scope>NUCLEOTIDE SEQUENCE</scope>
</reference>
<feature type="transmembrane region" description="Helical" evidence="7">
    <location>
        <begin position="176"/>
        <end position="194"/>
    </location>
</feature>
<dbReference type="InterPro" id="IPR036259">
    <property type="entry name" value="MFS_trans_sf"/>
</dbReference>
<dbReference type="Gene3D" id="1.20.1250.20">
    <property type="entry name" value="MFS general substrate transporter like domains"/>
    <property type="match status" value="2"/>
</dbReference>
<feature type="transmembrane region" description="Helical" evidence="7">
    <location>
        <begin position="366"/>
        <end position="382"/>
    </location>
</feature>
<dbReference type="PROSITE" id="PS00216">
    <property type="entry name" value="SUGAR_TRANSPORT_1"/>
    <property type="match status" value="2"/>
</dbReference>
<keyword evidence="2" id="KW-0813">Transport</keyword>
<evidence type="ECO:0000256" key="5">
    <source>
        <dbReference type="ARBA" id="ARBA00022989"/>
    </source>
</evidence>
<name>A0A126SXM7_9BACT</name>
<feature type="transmembrane region" description="Helical" evidence="7">
    <location>
        <begin position="322"/>
        <end position="345"/>
    </location>
</feature>
<feature type="transmembrane region" description="Helical" evidence="7">
    <location>
        <begin position="388"/>
        <end position="406"/>
    </location>
</feature>
<accession>A0A126SXM7</accession>
<dbReference type="InterPro" id="IPR011701">
    <property type="entry name" value="MFS"/>
</dbReference>
<dbReference type="GO" id="GO:0022857">
    <property type="term" value="F:transmembrane transporter activity"/>
    <property type="evidence" value="ECO:0007669"/>
    <property type="project" value="InterPro"/>
</dbReference>
<evidence type="ECO:0000313" key="9">
    <source>
        <dbReference type="EMBL" id="AMK59055.1"/>
    </source>
</evidence>
<organism evidence="9">
    <name type="scientific">uncultured bacterium UPO36</name>
    <dbReference type="NCBI Taxonomy" id="1776963"/>
    <lineage>
        <taxon>Bacteria</taxon>
        <taxon>environmental samples</taxon>
    </lineage>
</organism>
<proteinExistence type="predicted"/>
<evidence type="ECO:0000259" key="8">
    <source>
        <dbReference type="PROSITE" id="PS50850"/>
    </source>
</evidence>
<dbReference type="EMBL" id="KU144966">
    <property type="protein sequence ID" value="AMK59055.1"/>
    <property type="molecule type" value="Genomic_DNA"/>
</dbReference>